<dbReference type="EMBL" id="MBAD02000604">
    <property type="protein sequence ID" value="RLN65326.1"/>
    <property type="molecule type" value="Genomic_DNA"/>
</dbReference>
<dbReference type="PANTHER" id="PTHR14296:SF3">
    <property type="entry name" value="DIKAR, ISOFORM F"/>
    <property type="match status" value="1"/>
</dbReference>
<dbReference type="GO" id="GO:0006355">
    <property type="term" value="P:regulation of DNA-templated transcription"/>
    <property type="evidence" value="ECO:0007669"/>
    <property type="project" value="InterPro"/>
</dbReference>
<dbReference type="AlphaFoldDB" id="A0A3F2RQV7"/>
<evidence type="ECO:0000256" key="1">
    <source>
        <dbReference type="ARBA" id="ARBA00004123"/>
    </source>
</evidence>
<evidence type="ECO:0000256" key="3">
    <source>
        <dbReference type="SAM" id="MobiDB-lite"/>
    </source>
</evidence>
<evidence type="ECO:0000313" key="7">
    <source>
        <dbReference type="Proteomes" id="UP000277300"/>
    </source>
</evidence>
<dbReference type="InterPro" id="IPR028938">
    <property type="entry name" value="Rsf1-like"/>
</dbReference>
<comment type="subcellular location">
    <subcellularLocation>
        <location evidence="1">Nucleus</location>
    </subcellularLocation>
</comment>
<dbReference type="PANTHER" id="PTHR14296">
    <property type="entry name" value="REMODELING AND SPACING FACTOR 1"/>
    <property type="match status" value="1"/>
</dbReference>
<protein>
    <recommendedName>
        <fullName evidence="4">DDT domain-containing protein</fullName>
    </recommendedName>
</protein>
<dbReference type="InterPro" id="IPR018501">
    <property type="entry name" value="DDT_dom"/>
</dbReference>
<name>A0A3F2RQV7_9STRA</name>
<sequence length="142" mass="15872">MSSSSSSGYSDEDAVASVSSDGTPTSPSDLSGVVELAQICSFCSTFRQSLRLPSFSRTELQAAILGTTNEDTSHVELLAELHYKLSREHPSAKMEKMVQDWEKTLARKISENWRRDFSVNPMRVGAAYRDITVHERVRRCPE</sequence>
<dbReference type="OrthoDB" id="21449at2759"/>
<evidence type="ECO:0000313" key="5">
    <source>
        <dbReference type="EMBL" id="RLN62467.1"/>
    </source>
</evidence>
<evidence type="ECO:0000259" key="4">
    <source>
        <dbReference type="Pfam" id="PF02791"/>
    </source>
</evidence>
<dbReference type="GO" id="GO:0031213">
    <property type="term" value="C:RSF complex"/>
    <property type="evidence" value="ECO:0007669"/>
    <property type="project" value="InterPro"/>
</dbReference>
<dbReference type="Proteomes" id="UP000284657">
    <property type="component" value="Unassembled WGS sequence"/>
</dbReference>
<accession>A0A3F2RQV7</accession>
<gene>
    <name evidence="6" type="ORF">BBJ29_002152</name>
    <name evidence="5" type="ORF">BBP00_00004736</name>
</gene>
<evidence type="ECO:0000313" key="6">
    <source>
        <dbReference type="EMBL" id="RLN65326.1"/>
    </source>
</evidence>
<dbReference type="Proteomes" id="UP000277300">
    <property type="component" value="Unassembled WGS sequence"/>
</dbReference>
<dbReference type="Pfam" id="PF02791">
    <property type="entry name" value="DDT"/>
    <property type="match status" value="1"/>
</dbReference>
<organism evidence="5 7">
    <name type="scientific">Phytophthora kernoviae</name>
    <dbReference type="NCBI Taxonomy" id="325452"/>
    <lineage>
        <taxon>Eukaryota</taxon>
        <taxon>Sar</taxon>
        <taxon>Stramenopiles</taxon>
        <taxon>Oomycota</taxon>
        <taxon>Peronosporomycetes</taxon>
        <taxon>Peronosporales</taxon>
        <taxon>Peronosporaceae</taxon>
        <taxon>Phytophthora</taxon>
    </lineage>
</organism>
<feature type="region of interest" description="Disordered" evidence="3">
    <location>
        <begin position="1"/>
        <end position="28"/>
    </location>
</feature>
<evidence type="ECO:0000256" key="2">
    <source>
        <dbReference type="ARBA" id="ARBA00023242"/>
    </source>
</evidence>
<feature type="domain" description="DDT" evidence="4">
    <location>
        <begin position="37"/>
        <end position="85"/>
    </location>
</feature>
<proteinExistence type="predicted"/>
<keyword evidence="2" id="KW-0539">Nucleus</keyword>
<comment type="caution">
    <text evidence="5">The sequence shown here is derived from an EMBL/GenBank/DDBJ whole genome shotgun (WGS) entry which is preliminary data.</text>
</comment>
<dbReference type="EMBL" id="MBDO02000121">
    <property type="protein sequence ID" value="RLN62467.1"/>
    <property type="molecule type" value="Genomic_DNA"/>
</dbReference>
<evidence type="ECO:0000313" key="8">
    <source>
        <dbReference type="Proteomes" id="UP000284657"/>
    </source>
</evidence>
<reference evidence="7 8" key="1">
    <citation type="submission" date="2018-07" db="EMBL/GenBank/DDBJ databases">
        <title>Genome sequencing of oomycete isolates from Chile give support for New Zealand origin for Phytophthora kernoviae and make available the first Nothophytophthora sp. genome.</title>
        <authorList>
            <person name="Studholme D.J."/>
            <person name="Sanfuentes E."/>
            <person name="Panda P."/>
            <person name="Hill R."/>
            <person name="Sambles C."/>
            <person name="Grant M."/>
            <person name="Williams N.M."/>
            <person name="Mcdougal R.L."/>
        </authorList>
    </citation>
    <scope>NUCLEOTIDE SEQUENCE [LARGE SCALE GENOMIC DNA]</scope>
    <source>
        <strain evidence="5">Chile6</strain>
        <strain evidence="6">Chile7</strain>
    </source>
</reference>